<keyword evidence="2" id="KW-1185">Reference proteome</keyword>
<dbReference type="RefSeq" id="WP_089297867.1">
    <property type="nucleotide sequence ID" value="NZ_BOMU01000100.1"/>
</dbReference>
<reference evidence="1 2" key="1">
    <citation type="submission" date="2017-06" db="EMBL/GenBank/DDBJ databases">
        <authorList>
            <person name="Kim H.J."/>
            <person name="Triplett B.A."/>
        </authorList>
    </citation>
    <scope>NUCLEOTIDE SEQUENCE [LARGE SCALE GENOMIC DNA]</scope>
    <source>
        <strain evidence="1 2">DSM 43151</strain>
    </source>
</reference>
<sequence>MPEYTTPDHDIDAVERLIVRFNEAAAEDDTKRRRYIAELIVEDIQMNALLNELRCLRERVLSPCADPLGHTHAREA</sequence>
<dbReference type="EMBL" id="FZNR01000022">
    <property type="protein sequence ID" value="SNS72696.1"/>
    <property type="molecule type" value="Genomic_DNA"/>
</dbReference>
<accession>A0A239GTZ6</accession>
<name>A0A239GTZ6_9ACTN</name>
<evidence type="ECO:0000313" key="1">
    <source>
        <dbReference type="EMBL" id="SNS72696.1"/>
    </source>
</evidence>
<organism evidence="1 2">
    <name type="scientific">Actinoplanes regularis</name>
    <dbReference type="NCBI Taxonomy" id="52697"/>
    <lineage>
        <taxon>Bacteria</taxon>
        <taxon>Bacillati</taxon>
        <taxon>Actinomycetota</taxon>
        <taxon>Actinomycetes</taxon>
        <taxon>Micromonosporales</taxon>
        <taxon>Micromonosporaceae</taxon>
        <taxon>Actinoplanes</taxon>
    </lineage>
</organism>
<protein>
    <submittedName>
        <fullName evidence="1">Uncharacterized protein</fullName>
    </submittedName>
</protein>
<proteinExistence type="predicted"/>
<evidence type="ECO:0000313" key="2">
    <source>
        <dbReference type="Proteomes" id="UP000198415"/>
    </source>
</evidence>
<dbReference type="Proteomes" id="UP000198415">
    <property type="component" value="Unassembled WGS sequence"/>
</dbReference>
<dbReference type="AlphaFoldDB" id="A0A239GTZ6"/>
<gene>
    <name evidence="1" type="ORF">SAMN06264365_12271</name>
</gene>